<dbReference type="Proteomes" id="UP000199301">
    <property type="component" value="Unassembled WGS sequence"/>
</dbReference>
<evidence type="ECO:0000256" key="2">
    <source>
        <dbReference type="SAM" id="Phobius"/>
    </source>
</evidence>
<feature type="region of interest" description="Disordered" evidence="1">
    <location>
        <begin position="359"/>
        <end position="416"/>
    </location>
</feature>
<reference evidence="4" key="1">
    <citation type="submission" date="2016-10" db="EMBL/GenBank/DDBJ databases">
        <authorList>
            <person name="Varghese N."/>
            <person name="Submissions S."/>
        </authorList>
    </citation>
    <scope>NUCLEOTIDE SEQUENCE [LARGE SCALE GENOMIC DNA]</scope>
    <source>
        <strain evidence="4">DSM 45459</strain>
    </source>
</reference>
<keyword evidence="2" id="KW-1133">Transmembrane helix</keyword>
<feature type="transmembrane region" description="Helical" evidence="2">
    <location>
        <begin position="21"/>
        <end position="42"/>
    </location>
</feature>
<evidence type="ECO:0000256" key="1">
    <source>
        <dbReference type="SAM" id="MobiDB-lite"/>
    </source>
</evidence>
<evidence type="ECO:0008006" key="5">
    <source>
        <dbReference type="Google" id="ProtNLM"/>
    </source>
</evidence>
<organism evidence="3 4">
    <name type="scientific">Actinopolyspora saharensis</name>
    <dbReference type="NCBI Taxonomy" id="995062"/>
    <lineage>
        <taxon>Bacteria</taxon>
        <taxon>Bacillati</taxon>
        <taxon>Actinomycetota</taxon>
        <taxon>Actinomycetes</taxon>
        <taxon>Actinopolysporales</taxon>
        <taxon>Actinopolysporaceae</taxon>
        <taxon>Actinopolyspora</taxon>
    </lineage>
</organism>
<keyword evidence="4" id="KW-1185">Reference proteome</keyword>
<name>A0A1H1A757_9ACTN</name>
<dbReference type="OrthoDB" id="3696846at2"/>
<dbReference type="EMBL" id="FNKO01000001">
    <property type="protein sequence ID" value="SDQ35430.1"/>
    <property type="molecule type" value="Genomic_DNA"/>
</dbReference>
<dbReference type="RefSeq" id="WP_139186521.1">
    <property type="nucleotide sequence ID" value="NZ_FNKO01000001.1"/>
</dbReference>
<dbReference type="STRING" id="995062.SAMN04489718_1445"/>
<proteinExistence type="predicted"/>
<keyword evidence="2" id="KW-0472">Membrane</keyword>
<keyword evidence="2" id="KW-0812">Transmembrane</keyword>
<feature type="region of interest" description="Disordered" evidence="1">
    <location>
        <begin position="185"/>
        <end position="216"/>
    </location>
</feature>
<sequence>MKSLRRVLPSWGQLPMIGSNWSVVILGAVITASLALVVEDFFPRDSDDGRVVPWRVGLLVAAVLSLLVVLGLRAITQDQRGTLFYVQLLDESMPNRHEQPLATARDRRMSMRSLTRWVDLKSRLHGGVIDCVEPSRELGQALEEAINTDRDDTGYSVAPNMFWPIALAVGFSLPHPDSLRMLELQPQNQGTPPKSTPSERKPERSGGSSSRAEIEYPLDTDPVSLVKAEPSVADPQASRVGVWLAFTKQAENFSAKEFAQFGVGTVHTLTCRGDLPRKNGYQPNFGRGELERMGPEIAEKLAMIKAGAGERELVVVAMVPKSVALALGWHLSQEAPAFFRGTHLMNFDQAERRYVPMRVRESQPTTPPLPLPPPQAESAPQAPSPTQPAPEATSVAVNGNGHGKEADGAGDDTADA</sequence>
<accession>A0A1H1A757</accession>
<feature type="transmembrane region" description="Helical" evidence="2">
    <location>
        <begin position="54"/>
        <end position="75"/>
    </location>
</feature>
<dbReference type="AlphaFoldDB" id="A0A1H1A757"/>
<protein>
    <recommendedName>
        <fullName evidence="5">SMODS-associated and fused to various effectors domain-containing protein</fullName>
    </recommendedName>
</protein>
<gene>
    <name evidence="3" type="ORF">SAMN04489718_1445</name>
</gene>
<evidence type="ECO:0000313" key="3">
    <source>
        <dbReference type="EMBL" id="SDQ35430.1"/>
    </source>
</evidence>
<feature type="compositionally biased region" description="Pro residues" evidence="1">
    <location>
        <begin position="365"/>
        <end position="375"/>
    </location>
</feature>
<evidence type="ECO:0000313" key="4">
    <source>
        <dbReference type="Proteomes" id="UP000199301"/>
    </source>
</evidence>